<evidence type="ECO:0000259" key="1">
    <source>
        <dbReference type="Pfam" id="PF24476"/>
    </source>
</evidence>
<dbReference type="EMBL" id="JFBX01000521">
    <property type="protein sequence ID" value="KXH36706.1"/>
    <property type="molecule type" value="Genomic_DNA"/>
</dbReference>
<protein>
    <recommendedName>
        <fullName evidence="1">DUF7580 domain-containing protein</fullName>
    </recommendedName>
</protein>
<comment type="caution">
    <text evidence="2">The sequence shown here is derived from an EMBL/GenBank/DDBJ whole genome shotgun (WGS) entry which is preliminary data.</text>
</comment>
<organism evidence="2 3">
    <name type="scientific">Colletotrichum simmondsii</name>
    <dbReference type="NCBI Taxonomy" id="703756"/>
    <lineage>
        <taxon>Eukaryota</taxon>
        <taxon>Fungi</taxon>
        <taxon>Dikarya</taxon>
        <taxon>Ascomycota</taxon>
        <taxon>Pezizomycotina</taxon>
        <taxon>Sordariomycetes</taxon>
        <taxon>Hypocreomycetidae</taxon>
        <taxon>Glomerellales</taxon>
        <taxon>Glomerellaceae</taxon>
        <taxon>Colletotrichum</taxon>
        <taxon>Colletotrichum acutatum species complex</taxon>
    </lineage>
</organism>
<gene>
    <name evidence="2" type="ORF">CSIM01_03100</name>
</gene>
<reference evidence="2 3" key="1">
    <citation type="submission" date="2014-02" db="EMBL/GenBank/DDBJ databases">
        <title>The genome sequence of Colletotrichum simmondsii CBS122122.</title>
        <authorList>
            <person name="Baroncelli R."/>
            <person name="Thon M.R."/>
        </authorList>
    </citation>
    <scope>NUCLEOTIDE SEQUENCE [LARGE SCALE GENOMIC DNA]</scope>
    <source>
        <strain evidence="2 3">CBS122122</strain>
    </source>
</reference>
<keyword evidence="3" id="KW-1185">Reference proteome</keyword>
<dbReference type="PANTHER" id="PTHR35186">
    <property type="entry name" value="ANK_REP_REGION DOMAIN-CONTAINING PROTEIN"/>
    <property type="match status" value="1"/>
</dbReference>
<dbReference type="Pfam" id="PF24476">
    <property type="entry name" value="DUF7580"/>
    <property type="match status" value="1"/>
</dbReference>
<name>A0A135SLG8_9PEZI</name>
<accession>A0A135SLG8</accession>
<dbReference type="InterPro" id="IPR056002">
    <property type="entry name" value="DUF7580"/>
</dbReference>
<dbReference type="AlphaFoldDB" id="A0A135SLG8"/>
<dbReference type="OrthoDB" id="3565018at2759"/>
<evidence type="ECO:0000313" key="3">
    <source>
        <dbReference type="Proteomes" id="UP000070328"/>
    </source>
</evidence>
<proteinExistence type="predicted"/>
<dbReference type="PANTHER" id="PTHR35186:SF4">
    <property type="entry name" value="PRION-INHIBITION AND PROPAGATION HELO DOMAIN-CONTAINING PROTEIN"/>
    <property type="match status" value="1"/>
</dbReference>
<sequence>MKRGWMRLISYDNESHRPRSIKHIATSENSPDPGRCLALRWHGASSIRIWRRYDRELKSLITDLENEKIRLQDVSEKLLTGIVPDSKIDDMVNDPFGPSWHEDNVRKKIEARLWHLRPYQILLEKVGDIKSAIEEIAKSIDVSLSSEHKPPSSAPNVTALRRMIFAVNKSTYTEGLTVIKNNISDIESLVDRSIAMAPKRELRSRGRSMQLLHELAGSVYCALLSSLPGSCSHEVYLKVMMEAHAGMAYRSDEEVLKNADIHLAMNFSKAGQLSSVHPESMWDDIVIRHHRPRDLGHSVDVDKLTGNDFIRAVLDSHEKVDVESPNPIVNLCEEICRRQKHGGTGCYGEINHETKEFRVYPGKHMPCRDSRNAVALQQVLEDPIRFSGLHGQYMTKRKLAIAVSAGFLQFHQTNWLPDVITSLDVWLLEKDSLLRYNDAFLMATLPELHGRSVGQMRPSFGCRNPALVSLGILLAELGCGKTMESMRNTDEKAMLGVSRLMCDRLTAHRVLRHELGGTTYANAVRCCIEEEFIREHLDLTDQDFRQEVYERVVRPIEDEHYAYM</sequence>
<evidence type="ECO:0000313" key="2">
    <source>
        <dbReference type="EMBL" id="KXH36706.1"/>
    </source>
</evidence>
<dbReference type="Proteomes" id="UP000070328">
    <property type="component" value="Unassembled WGS sequence"/>
</dbReference>
<feature type="domain" description="DUF7580" evidence="1">
    <location>
        <begin position="212"/>
        <end position="559"/>
    </location>
</feature>